<feature type="transmembrane region" description="Helical" evidence="2">
    <location>
        <begin position="84"/>
        <end position="103"/>
    </location>
</feature>
<dbReference type="AlphaFoldDB" id="A0A4Q9KP97"/>
<evidence type="ECO:0000313" key="4">
    <source>
        <dbReference type="Proteomes" id="UP000291933"/>
    </source>
</evidence>
<keyword evidence="4" id="KW-1185">Reference proteome</keyword>
<proteinExistence type="predicted"/>
<comment type="caution">
    <text evidence="3">The sequence shown here is derived from an EMBL/GenBank/DDBJ whole genome shotgun (WGS) entry which is preliminary data.</text>
</comment>
<feature type="region of interest" description="Disordered" evidence="1">
    <location>
        <begin position="163"/>
        <end position="186"/>
    </location>
</feature>
<evidence type="ECO:0000256" key="2">
    <source>
        <dbReference type="SAM" id="Phobius"/>
    </source>
</evidence>
<reference evidence="3 4" key="1">
    <citation type="submission" date="2019-01" db="EMBL/GenBank/DDBJ databases">
        <title>Lactibacter flavus gen. nov., sp. nov., a novel bacterium of the family Propionibacteriaceae isolated from raw milk and dairy products.</title>
        <authorList>
            <person name="Huptas C."/>
            <person name="Wenning M."/>
            <person name="Breitenwieser F."/>
            <person name="Doll E."/>
            <person name="Von Neubeck M."/>
            <person name="Busse H.-J."/>
            <person name="Scherer S."/>
        </authorList>
    </citation>
    <scope>NUCLEOTIDE SEQUENCE [LARGE SCALE GENOMIC DNA]</scope>
    <source>
        <strain evidence="3 4">DSM 22130</strain>
    </source>
</reference>
<dbReference type="EMBL" id="SDMR01000002">
    <property type="protein sequence ID" value="TBT95830.1"/>
    <property type="molecule type" value="Genomic_DNA"/>
</dbReference>
<dbReference type="OrthoDB" id="3831168at2"/>
<name>A0A4Q9KP97_PROTD</name>
<dbReference type="RefSeq" id="WP_131170945.1">
    <property type="nucleotide sequence ID" value="NZ_FXTL01000002.1"/>
</dbReference>
<protein>
    <recommendedName>
        <fullName evidence="5">DUF2567 domain-containing protein</fullName>
    </recommendedName>
</protein>
<feature type="transmembrane region" description="Helical" evidence="2">
    <location>
        <begin position="60"/>
        <end position="78"/>
    </location>
</feature>
<sequence>MTGQRIVSWVGVLAGLAVVVGVLGSLVWARMVHLPVYVIGPDHVAVMTERGHSELFASDAWFVAIGLVGGLVLGGLTWSWFRSLGWPVVLITLGAGLVAGLVCREIGQLWGPGPLDVRLDHANPGDTVPAAFQLHSPAALAAWAMAAVLPTLLASALGPELSPHGDAGPRGRAAVSPEPAPIDQDA</sequence>
<accession>A0A4Q9KP97</accession>
<evidence type="ECO:0000313" key="3">
    <source>
        <dbReference type="EMBL" id="TBT95830.1"/>
    </source>
</evidence>
<evidence type="ECO:0008006" key="5">
    <source>
        <dbReference type="Google" id="ProtNLM"/>
    </source>
</evidence>
<evidence type="ECO:0000256" key="1">
    <source>
        <dbReference type="SAM" id="MobiDB-lite"/>
    </source>
</evidence>
<keyword evidence="2" id="KW-0812">Transmembrane</keyword>
<gene>
    <name evidence="3" type="ORF">ET996_02300</name>
</gene>
<dbReference type="Proteomes" id="UP000291933">
    <property type="component" value="Unassembled WGS sequence"/>
</dbReference>
<feature type="transmembrane region" description="Helical" evidence="2">
    <location>
        <begin position="6"/>
        <end position="29"/>
    </location>
</feature>
<organism evidence="3 4">
    <name type="scientific">Propioniciclava tarda</name>
    <dbReference type="NCBI Taxonomy" id="433330"/>
    <lineage>
        <taxon>Bacteria</taxon>
        <taxon>Bacillati</taxon>
        <taxon>Actinomycetota</taxon>
        <taxon>Actinomycetes</taxon>
        <taxon>Propionibacteriales</taxon>
        <taxon>Propionibacteriaceae</taxon>
        <taxon>Propioniciclava</taxon>
    </lineage>
</organism>
<keyword evidence="2" id="KW-0472">Membrane</keyword>
<keyword evidence="2" id="KW-1133">Transmembrane helix</keyword>